<sequence>MDTVPRLFIESVCLRILDRRSVRNSTKIRSIWGKICTSTSKKIHSLSVLLDGEKKKIYAAAKPVLLEHDAVSLDSVDLKFITNFQIKSYGSFSTDDLPNYWKEITLDDLQKLVHFIRPVRNERHPLRNHYGSLNTIMLRRRSKWINGKLLSMRLPVDSVDLGIQEGSAVVDEYSKTADLCDEFFESAGPLYHIEYEGPVLKRSTVDSIIEKFVPIDYGRFIMYQRLSLAQIRRLIEKCVFYAKKVWLMVIPDFSTSTIKLTDLFDFDNYYSEKEVLREGMEERFGKGERGTQHAMYAVLRVHLNKESQQSLTDSKPAQSRGQSVLILATPTMDTVPRLFIESVCLCLLDRPSLLESTRIRSRWGKICTATSKKIHTLSVSLDGEEKKIYAAAKPAVLELDVSLDSVDLKFITNFRIETVTPNQVQVLSNSWKEITLDKLQKLVHFIRPVRNERHSLRYHFYSATTLTLRRGSKWINGKLLSMRLPVDSVDLQVSKEREEVDEFFEAADPLYYFRYEGPALKESTLDALIDKFVPIDDGRFVLYQSLSLAQIRRLVKECAPYEKKVWLMVIPDFSTSSIALTDLFDFDKYYSDKEVLREGMEVQCTNRGEARLKLQVRWLRAGWIEWLWDDANEPWH</sequence>
<dbReference type="Proteomes" id="UP000095287">
    <property type="component" value="Unplaced"/>
</dbReference>
<dbReference type="WBParaSite" id="L893_g21568.t1">
    <property type="protein sequence ID" value="L893_g21568.t1"/>
    <property type="gene ID" value="L893_g21568"/>
</dbReference>
<dbReference type="AlphaFoldDB" id="A0A1I7Z0F9"/>
<name>A0A1I7Z0F9_9BILA</name>
<reference evidence="2" key="1">
    <citation type="submission" date="2016-11" db="UniProtKB">
        <authorList>
            <consortium name="WormBaseParasite"/>
        </authorList>
    </citation>
    <scope>IDENTIFICATION</scope>
</reference>
<keyword evidence="1" id="KW-1185">Reference proteome</keyword>
<proteinExistence type="predicted"/>
<protein>
    <submittedName>
        <fullName evidence="2">F-box domain-containing protein</fullName>
    </submittedName>
</protein>
<evidence type="ECO:0000313" key="1">
    <source>
        <dbReference type="Proteomes" id="UP000095287"/>
    </source>
</evidence>
<evidence type="ECO:0000313" key="2">
    <source>
        <dbReference type="WBParaSite" id="L893_g21568.t1"/>
    </source>
</evidence>
<organism evidence="1 2">
    <name type="scientific">Steinernema glaseri</name>
    <dbReference type="NCBI Taxonomy" id="37863"/>
    <lineage>
        <taxon>Eukaryota</taxon>
        <taxon>Metazoa</taxon>
        <taxon>Ecdysozoa</taxon>
        <taxon>Nematoda</taxon>
        <taxon>Chromadorea</taxon>
        <taxon>Rhabditida</taxon>
        <taxon>Tylenchina</taxon>
        <taxon>Panagrolaimomorpha</taxon>
        <taxon>Strongyloidoidea</taxon>
        <taxon>Steinernematidae</taxon>
        <taxon>Steinernema</taxon>
    </lineage>
</organism>
<accession>A0A1I7Z0F9</accession>